<feature type="domain" description="Yeast cell wall synthesis Kre9/Knh1-like N-terminal" evidence="3">
    <location>
        <begin position="26"/>
        <end position="126"/>
    </location>
</feature>
<dbReference type="Proteomes" id="UP000070444">
    <property type="component" value="Unassembled WGS sequence"/>
</dbReference>
<dbReference type="AlphaFoldDB" id="A0A137NXX9"/>
<evidence type="ECO:0000256" key="1">
    <source>
        <dbReference type="ARBA" id="ARBA00022729"/>
    </source>
</evidence>
<reference evidence="4 5" key="1">
    <citation type="journal article" date="2015" name="Genome Biol. Evol.">
        <title>Phylogenomic analyses indicate that early fungi evolved digesting cell walls of algal ancestors of land plants.</title>
        <authorList>
            <person name="Chang Y."/>
            <person name="Wang S."/>
            <person name="Sekimoto S."/>
            <person name="Aerts A.L."/>
            <person name="Choi C."/>
            <person name="Clum A."/>
            <person name="LaButti K.M."/>
            <person name="Lindquist E.A."/>
            <person name="Yee Ngan C."/>
            <person name="Ohm R.A."/>
            <person name="Salamov A.A."/>
            <person name="Grigoriev I.V."/>
            <person name="Spatafora J.W."/>
            <person name="Berbee M.L."/>
        </authorList>
    </citation>
    <scope>NUCLEOTIDE SEQUENCE [LARGE SCALE GENOMIC DNA]</scope>
    <source>
        <strain evidence="4 5">NRRL 28638</strain>
    </source>
</reference>
<keyword evidence="1 2" id="KW-0732">Signal</keyword>
<protein>
    <recommendedName>
        <fullName evidence="3">Yeast cell wall synthesis Kre9/Knh1-like N-terminal domain-containing protein</fullName>
    </recommendedName>
</protein>
<gene>
    <name evidence="4" type="ORF">CONCODRAFT_80142</name>
</gene>
<dbReference type="InterPro" id="IPR018466">
    <property type="entry name" value="Kre9/Knh1-like_N"/>
</dbReference>
<accession>A0A137NXX9</accession>
<dbReference type="EMBL" id="KQ964635">
    <property type="protein sequence ID" value="KXN67459.1"/>
    <property type="molecule type" value="Genomic_DNA"/>
</dbReference>
<dbReference type="Pfam" id="PF10342">
    <property type="entry name" value="Kre9_KNH"/>
    <property type="match status" value="1"/>
</dbReference>
<feature type="signal peptide" evidence="2">
    <location>
        <begin position="1"/>
        <end position="20"/>
    </location>
</feature>
<keyword evidence="5" id="KW-1185">Reference proteome</keyword>
<evidence type="ECO:0000313" key="5">
    <source>
        <dbReference type="Proteomes" id="UP000070444"/>
    </source>
</evidence>
<proteinExistence type="predicted"/>
<organism evidence="4 5">
    <name type="scientific">Conidiobolus coronatus (strain ATCC 28846 / CBS 209.66 / NRRL 28638)</name>
    <name type="common">Delacroixia coronata</name>
    <dbReference type="NCBI Taxonomy" id="796925"/>
    <lineage>
        <taxon>Eukaryota</taxon>
        <taxon>Fungi</taxon>
        <taxon>Fungi incertae sedis</taxon>
        <taxon>Zoopagomycota</taxon>
        <taxon>Entomophthoromycotina</taxon>
        <taxon>Entomophthoromycetes</taxon>
        <taxon>Entomophthorales</taxon>
        <taxon>Ancylistaceae</taxon>
        <taxon>Conidiobolus</taxon>
    </lineage>
</organism>
<evidence type="ECO:0000313" key="4">
    <source>
        <dbReference type="EMBL" id="KXN67459.1"/>
    </source>
</evidence>
<dbReference type="OrthoDB" id="2432613at2759"/>
<name>A0A137NXX9_CONC2</name>
<evidence type="ECO:0000256" key="2">
    <source>
        <dbReference type="SAM" id="SignalP"/>
    </source>
</evidence>
<evidence type="ECO:0000259" key="3">
    <source>
        <dbReference type="Pfam" id="PF10342"/>
    </source>
</evidence>
<sequence length="132" mass="15034">MIQFNSIVLSLIILVSFIKSTYVPGSPWSETVWISGNIEEVKWSWQEKDGTPKIDQIDYIVVDFMTGSDYDNILLQNVATLPPNATNTLFKVPKVSQDGKLYFFRITSFNKTNAAIDYNWSTRFTILSANPN</sequence>
<feature type="chain" id="PRO_5007294198" description="Yeast cell wall synthesis Kre9/Knh1-like N-terminal domain-containing protein" evidence="2">
    <location>
        <begin position="21"/>
        <end position="132"/>
    </location>
</feature>